<evidence type="ECO:0000313" key="1">
    <source>
        <dbReference type="EMBL" id="AJT42404.1"/>
    </source>
</evidence>
<dbReference type="AlphaFoldDB" id="A0A0D4C1G5"/>
<sequence length="70" mass="7969">MSDLTPTQVHVLRAVAENRLYEPSSMTPALAFTAENWAALEWLETQGFISRFTRYARPDYTLTPKGHEAL</sequence>
<proteinExistence type="predicted"/>
<reference evidence="1 2" key="1">
    <citation type="journal article" date="2015" name="Genome Announc.">
        <title>Complete Genome Sequencing of Protease-Producing Novel Arthrobacter sp. Strain IHBB 11108 Using PacBio Single-Molecule Real-Time Sequencing Technology.</title>
        <authorList>
            <person name="Kiran S."/>
            <person name="Swarnkar M.K."/>
            <person name="Pal M."/>
            <person name="Thakur R."/>
            <person name="Tewari R."/>
            <person name="Singh A.K."/>
            <person name="Gulati A."/>
        </authorList>
    </citation>
    <scope>NUCLEOTIDE SEQUENCE [LARGE SCALE GENOMIC DNA]</scope>
    <source>
        <strain evidence="1 2">IHBB 11108</strain>
    </source>
</reference>
<organism evidence="1 2">
    <name type="scientific">Psychromicrobium lacuslunae</name>
    <dbReference type="NCBI Taxonomy" id="1618207"/>
    <lineage>
        <taxon>Bacteria</taxon>
        <taxon>Bacillati</taxon>
        <taxon>Actinomycetota</taxon>
        <taxon>Actinomycetes</taxon>
        <taxon>Micrococcales</taxon>
        <taxon>Micrococcaceae</taxon>
        <taxon>Psychromicrobium</taxon>
    </lineage>
</organism>
<dbReference type="STRING" id="1618207.UM93_14505"/>
<keyword evidence="2" id="KW-1185">Reference proteome</keyword>
<name>A0A0D4C1G5_9MICC</name>
<protein>
    <recommendedName>
        <fullName evidence="3">MarR family transcriptional regulator</fullName>
    </recommendedName>
</protein>
<evidence type="ECO:0008006" key="3">
    <source>
        <dbReference type="Google" id="ProtNLM"/>
    </source>
</evidence>
<gene>
    <name evidence="1" type="ORF">UM93_14505</name>
</gene>
<dbReference type="PATRIC" id="fig|1618207.4.peg.2952"/>
<dbReference type="RefSeq" id="WP_045076249.1">
    <property type="nucleotide sequence ID" value="NZ_CP011005.1"/>
</dbReference>
<evidence type="ECO:0000313" key="2">
    <source>
        <dbReference type="Proteomes" id="UP000061839"/>
    </source>
</evidence>
<dbReference type="KEGG" id="ari:UM93_14505"/>
<dbReference type="EMBL" id="CP011005">
    <property type="protein sequence ID" value="AJT42404.1"/>
    <property type="molecule type" value="Genomic_DNA"/>
</dbReference>
<dbReference type="HOGENOM" id="CLU_2748997_0_0_11"/>
<dbReference type="Proteomes" id="UP000061839">
    <property type="component" value="Chromosome"/>
</dbReference>
<accession>A0A0D4C1G5</accession>